<evidence type="ECO:0000313" key="1">
    <source>
        <dbReference type="EMBL" id="MED6193325.1"/>
    </source>
</evidence>
<comment type="caution">
    <text evidence="1">The sequence shown here is derived from an EMBL/GenBank/DDBJ whole genome shotgun (WGS) entry which is preliminary data.</text>
</comment>
<keyword evidence="2" id="KW-1185">Reference proteome</keyword>
<organism evidence="1 2">
    <name type="scientific">Stylosanthes scabra</name>
    <dbReference type="NCBI Taxonomy" id="79078"/>
    <lineage>
        <taxon>Eukaryota</taxon>
        <taxon>Viridiplantae</taxon>
        <taxon>Streptophyta</taxon>
        <taxon>Embryophyta</taxon>
        <taxon>Tracheophyta</taxon>
        <taxon>Spermatophyta</taxon>
        <taxon>Magnoliopsida</taxon>
        <taxon>eudicotyledons</taxon>
        <taxon>Gunneridae</taxon>
        <taxon>Pentapetalae</taxon>
        <taxon>rosids</taxon>
        <taxon>fabids</taxon>
        <taxon>Fabales</taxon>
        <taxon>Fabaceae</taxon>
        <taxon>Papilionoideae</taxon>
        <taxon>50 kb inversion clade</taxon>
        <taxon>dalbergioids sensu lato</taxon>
        <taxon>Dalbergieae</taxon>
        <taxon>Pterocarpus clade</taxon>
        <taxon>Stylosanthes</taxon>
    </lineage>
</organism>
<reference evidence="1 2" key="1">
    <citation type="journal article" date="2023" name="Plants (Basel)">
        <title>Bridging the Gap: Combining Genomics and Transcriptomics Approaches to Understand Stylosanthes scabra, an Orphan Legume from the Brazilian Caatinga.</title>
        <authorList>
            <person name="Ferreira-Neto J.R.C."/>
            <person name="da Silva M.D."/>
            <person name="Binneck E."/>
            <person name="de Melo N.F."/>
            <person name="da Silva R.H."/>
            <person name="de Melo A.L.T.M."/>
            <person name="Pandolfi V."/>
            <person name="Bustamante F.O."/>
            <person name="Brasileiro-Vidal A.C."/>
            <person name="Benko-Iseppon A.M."/>
        </authorList>
    </citation>
    <scope>NUCLEOTIDE SEQUENCE [LARGE SCALE GENOMIC DNA]</scope>
    <source>
        <tissue evidence="1">Leaves</tissue>
    </source>
</reference>
<accession>A0ABU6X9F1</accession>
<gene>
    <name evidence="1" type="ORF">PIB30_018267</name>
</gene>
<protein>
    <submittedName>
        <fullName evidence="1">Uncharacterized protein</fullName>
    </submittedName>
</protein>
<name>A0ABU6X9F1_9FABA</name>
<proteinExistence type="predicted"/>
<dbReference type="Proteomes" id="UP001341840">
    <property type="component" value="Unassembled WGS sequence"/>
</dbReference>
<dbReference type="EMBL" id="JASCZI010211503">
    <property type="protein sequence ID" value="MED6193325.1"/>
    <property type="molecule type" value="Genomic_DNA"/>
</dbReference>
<evidence type="ECO:0000313" key="2">
    <source>
        <dbReference type="Proteomes" id="UP001341840"/>
    </source>
</evidence>
<sequence>MLTFSFEYQLNQLLQLHLSSRLGVPEVAFEEALERVEIVEMTLLDEDETGCCLKTALVKDDAMETDRECEIEKKLDVVVEVGWSR</sequence>